<keyword evidence="2" id="KW-1185">Reference proteome</keyword>
<reference evidence="1 2" key="1">
    <citation type="submission" date="2019-01" db="EMBL/GenBank/DDBJ databases">
        <title>Blautia sp. nov. KGMB01111 isolated human feces.</title>
        <authorList>
            <person name="Park J.-E."/>
            <person name="Kim J.-S."/>
            <person name="Park S.-H."/>
        </authorList>
    </citation>
    <scope>NUCLEOTIDE SEQUENCE [LARGE SCALE GENOMIC DNA]</scope>
    <source>
        <strain evidence="1 2">KGMB01111</strain>
    </source>
</reference>
<evidence type="ECO:0000313" key="1">
    <source>
        <dbReference type="EMBL" id="RXS76368.1"/>
    </source>
</evidence>
<evidence type="ECO:0008006" key="3">
    <source>
        <dbReference type="Google" id="ProtNLM"/>
    </source>
</evidence>
<dbReference type="AlphaFoldDB" id="A0A4Q1RKU8"/>
<gene>
    <name evidence="1" type="ORF">ETP43_14955</name>
</gene>
<accession>A0A4Q1RKU8</accession>
<dbReference type="OrthoDB" id="1652900at2"/>
<name>A0A4Q1RKU8_9FIRM</name>
<comment type="caution">
    <text evidence="1">The sequence shown here is derived from an EMBL/GenBank/DDBJ whole genome shotgun (WGS) entry which is preliminary data.</text>
</comment>
<sequence length="157" mass="17010">MQLSLHNGSSSGVTIISNIFIDYYIPRANGEFVKIYLYLLRSLQSGDTALDLTAVADVFDCTESDVLRTLRYWENQKLVVLAGTDSQTSIDFLQPMLPDAVQNTLAEQAVTQIAPVTSTNTVRTGTTPTAKVSVSQTANIAQTGNQTPSAPENQKNP</sequence>
<dbReference type="EMBL" id="SDKC01000001">
    <property type="protein sequence ID" value="RXS76368.1"/>
    <property type="molecule type" value="Genomic_DNA"/>
</dbReference>
<evidence type="ECO:0000313" key="2">
    <source>
        <dbReference type="Proteomes" id="UP000290106"/>
    </source>
</evidence>
<organism evidence="1 2">
    <name type="scientific">Blautia faecicola</name>
    <dbReference type="NCBI Taxonomy" id="2509240"/>
    <lineage>
        <taxon>Bacteria</taxon>
        <taxon>Bacillati</taxon>
        <taxon>Bacillota</taxon>
        <taxon>Clostridia</taxon>
        <taxon>Lachnospirales</taxon>
        <taxon>Lachnospiraceae</taxon>
        <taxon>Blautia</taxon>
    </lineage>
</organism>
<protein>
    <recommendedName>
        <fullName evidence="3">DnaD domain protein</fullName>
    </recommendedName>
</protein>
<dbReference type="RefSeq" id="WP_129259001.1">
    <property type="nucleotide sequence ID" value="NZ_SDKC01000001.1"/>
</dbReference>
<dbReference type="Proteomes" id="UP000290106">
    <property type="component" value="Unassembled WGS sequence"/>
</dbReference>
<proteinExistence type="predicted"/>